<sequence>MLRCALMLRASAPGAHPLLRCARRLIVRLPSMPVPSGHGHPGSSRRRLASASLTKFGWPPCCSSGADHGPAPVFAVAMSDDSQQHGRLGHGGQPNLVRDGRIG</sequence>
<organism evidence="2 3">
    <name type="scientific">Rhizobium sullae</name>
    <name type="common">Rhizobium hedysari</name>
    <dbReference type="NCBI Taxonomy" id="50338"/>
    <lineage>
        <taxon>Bacteria</taxon>
        <taxon>Pseudomonadati</taxon>
        <taxon>Pseudomonadota</taxon>
        <taxon>Alphaproteobacteria</taxon>
        <taxon>Hyphomicrobiales</taxon>
        <taxon>Rhizobiaceae</taxon>
        <taxon>Rhizobium/Agrobacterium group</taxon>
        <taxon>Rhizobium</taxon>
    </lineage>
</organism>
<reference evidence="2 3" key="1">
    <citation type="submission" date="2017-11" db="EMBL/GenBank/DDBJ databases">
        <authorList>
            <person name="Han C.G."/>
        </authorList>
    </citation>
    <scope>NUCLEOTIDE SEQUENCE [LARGE SCALE GENOMIC DNA]</scope>
    <source>
        <strain evidence="2 3">HCNT1</strain>
    </source>
</reference>
<gene>
    <name evidence="2" type="ORF">CWR43_35705</name>
</gene>
<name>A0A2N0CYJ0_RHISU</name>
<dbReference type="EMBL" id="PIQN01000038">
    <property type="protein sequence ID" value="PKA38919.1"/>
    <property type="molecule type" value="Genomic_DNA"/>
</dbReference>
<proteinExistence type="predicted"/>
<dbReference type="AlphaFoldDB" id="A0A2N0CYJ0"/>
<dbReference type="Proteomes" id="UP000232164">
    <property type="component" value="Unassembled WGS sequence"/>
</dbReference>
<accession>A0A2N0CYJ0</accession>
<reference evidence="2 3" key="2">
    <citation type="submission" date="2017-12" db="EMBL/GenBank/DDBJ databases">
        <title>Genome sequence of Rhizobium sullae HCNT1 isolated from Sulla coronaria nodules and featuring peculiar denitrification phenotypes.</title>
        <authorList>
            <person name="De Diego-Diaz B."/>
            <person name="Treu L."/>
            <person name="Campanaro S."/>
            <person name="Da Silva Duarte V."/>
            <person name="Basaglia M."/>
            <person name="Favaro L."/>
            <person name="Casella S."/>
            <person name="Squartini A."/>
        </authorList>
    </citation>
    <scope>NUCLEOTIDE SEQUENCE [LARGE SCALE GENOMIC DNA]</scope>
    <source>
        <strain evidence="2 3">HCNT1</strain>
    </source>
</reference>
<protein>
    <submittedName>
        <fullName evidence="2">Uncharacterized protein</fullName>
    </submittedName>
</protein>
<evidence type="ECO:0000256" key="1">
    <source>
        <dbReference type="SAM" id="MobiDB-lite"/>
    </source>
</evidence>
<feature type="region of interest" description="Disordered" evidence="1">
    <location>
        <begin position="79"/>
        <end position="103"/>
    </location>
</feature>
<evidence type="ECO:0000313" key="3">
    <source>
        <dbReference type="Proteomes" id="UP000232164"/>
    </source>
</evidence>
<comment type="caution">
    <text evidence="2">The sequence shown here is derived from an EMBL/GenBank/DDBJ whole genome shotgun (WGS) entry which is preliminary data.</text>
</comment>
<evidence type="ECO:0000313" key="2">
    <source>
        <dbReference type="EMBL" id="PKA38919.1"/>
    </source>
</evidence>